<feature type="region of interest" description="Disordered" evidence="3">
    <location>
        <begin position="1"/>
        <end position="140"/>
    </location>
</feature>
<keyword evidence="1" id="KW-0238">DNA-binding</keyword>
<feature type="region of interest" description="Disordered" evidence="3">
    <location>
        <begin position="154"/>
        <end position="265"/>
    </location>
</feature>
<dbReference type="Proteomes" id="UP000298061">
    <property type="component" value="Unassembled WGS sequence"/>
</dbReference>
<accession>A0A4Z0A984</accession>
<sequence>MVDNGRTTPLSPFAHNNQHPFPDNPSKSQRRGSITDPSLHAAGPHSLSRSSNPPAGPAFSPPDALHPIRDPPLKPAHPEPTSASLYVLGEAPSQPTDPSRKPPSPPSPPPTRSRSANHPSRARSPDVPPASSSPSVTNAAQGISPLLLSFLANANKRTPSDSEAKSSADQMNMDSKHVAPSQAPTHASSSQDPSRSNAASSTTQPPHGSNSSSLPHGTKRKFSHDRGMAAPSSEDVDPQLIGPGVPSTVFDVEGPAPKRRSSAVNTQHLAHIDAFDRRHSLDARMAHDTPPWWVGDRRESLLSNYSSAAFSADSPHARTPAATPTVAWQTQPPEQHPSPSQSEAEASGSNRPADPSSATPLAMMPSMTFNTDRRMSVSVPTNLPSAPSANSTTARAARSKSRPPSRGATRSRGGETPATEANAAEGNAEAADSGAGSSSSHGKELGSTPYSRSPELRVSHKLAERKRRKEMKDLFDELRDQLPADRGMKASKWEILSKAIDFIAQLKHGHQEMSREIDVLRHELDGIRQGMSFGPGGPHPVIYPSGPALVPGHYPPPGGHAIPPHQPPSHQPASISRPGSAQNVFPPGASASPLQNGTATVAPSATTTSKADAAAA</sequence>
<dbReference type="InterPro" id="IPR040106">
    <property type="entry name" value="Esc1_bHLHzip"/>
</dbReference>
<dbReference type="OrthoDB" id="8964853at2759"/>
<organism evidence="5 6">
    <name type="scientific">Hericium alpestre</name>
    <dbReference type="NCBI Taxonomy" id="135208"/>
    <lineage>
        <taxon>Eukaryota</taxon>
        <taxon>Fungi</taxon>
        <taxon>Dikarya</taxon>
        <taxon>Basidiomycota</taxon>
        <taxon>Agaricomycotina</taxon>
        <taxon>Agaricomycetes</taxon>
        <taxon>Russulales</taxon>
        <taxon>Hericiaceae</taxon>
        <taxon>Hericium</taxon>
    </lineage>
</organism>
<proteinExistence type="predicted"/>
<dbReference type="Gene3D" id="4.10.280.10">
    <property type="entry name" value="Helix-loop-helix DNA-binding domain"/>
    <property type="match status" value="1"/>
</dbReference>
<dbReference type="GO" id="GO:0046983">
    <property type="term" value="F:protein dimerization activity"/>
    <property type="evidence" value="ECO:0007669"/>
    <property type="project" value="InterPro"/>
</dbReference>
<feature type="compositionally biased region" description="Pro residues" evidence="3">
    <location>
        <begin position="101"/>
        <end position="111"/>
    </location>
</feature>
<reference evidence="5 6" key="1">
    <citation type="submission" date="2019-02" db="EMBL/GenBank/DDBJ databases">
        <title>Genome sequencing of the rare red list fungi Hericium alpestre (H. flagellum).</title>
        <authorList>
            <person name="Buettner E."/>
            <person name="Kellner H."/>
        </authorList>
    </citation>
    <scope>NUCLEOTIDE SEQUENCE [LARGE SCALE GENOMIC DNA]</scope>
    <source>
        <strain evidence="5 6">DSM 108284</strain>
    </source>
</reference>
<dbReference type="PANTHER" id="PTHR10328">
    <property type="entry name" value="PROTEIN MAX MYC-ASSOCIATED FACTOR X"/>
    <property type="match status" value="1"/>
</dbReference>
<evidence type="ECO:0000313" key="5">
    <source>
        <dbReference type="EMBL" id="TFY83612.1"/>
    </source>
</evidence>
<dbReference type="GO" id="GO:0003677">
    <property type="term" value="F:DNA binding"/>
    <property type="evidence" value="ECO:0007669"/>
    <property type="project" value="UniProtKB-KW"/>
</dbReference>
<evidence type="ECO:0000256" key="3">
    <source>
        <dbReference type="SAM" id="MobiDB-lite"/>
    </source>
</evidence>
<dbReference type="InterPro" id="IPR036638">
    <property type="entry name" value="HLH_DNA-bd_sf"/>
</dbReference>
<dbReference type="GO" id="GO:0045944">
    <property type="term" value="P:positive regulation of transcription by RNA polymerase II"/>
    <property type="evidence" value="ECO:0007669"/>
    <property type="project" value="TreeGrafter"/>
</dbReference>
<feature type="compositionally biased region" description="Polar residues" evidence="3">
    <location>
        <begin position="1"/>
        <end position="36"/>
    </location>
</feature>
<feature type="compositionally biased region" description="Low complexity" evidence="3">
    <location>
        <begin position="384"/>
        <end position="396"/>
    </location>
</feature>
<dbReference type="GO" id="GO:0003700">
    <property type="term" value="F:DNA-binding transcription factor activity"/>
    <property type="evidence" value="ECO:0007669"/>
    <property type="project" value="TreeGrafter"/>
</dbReference>
<dbReference type="AlphaFoldDB" id="A0A4Z0A984"/>
<dbReference type="SUPFAM" id="SSF47459">
    <property type="entry name" value="HLH, helix-loop-helix DNA-binding domain"/>
    <property type="match status" value="1"/>
</dbReference>
<dbReference type="CDD" id="cd19690">
    <property type="entry name" value="bHLHzip_spESC1_like"/>
    <property type="match status" value="1"/>
</dbReference>
<evidence type="ECO:0000256" key="1">
    <source>
        <dbReference type="ARBA" id="ARBA00023125"/>
    </source>
</evidence>
<feature type="domain" description="BHLH" evidence="4">
    <location>
        <begin position="455"/>
        <end position="506"/>
    </location>
</feature>
<dbReference type="PANTHER" id="PTHR10328:SF15">
    <property type="entry name" value="BHLH TRANSCRIPTION FACTOR"/>
    <property type="match status" value="1"/>
</dbReference>
<evidence type="ECO:0000259" key="4">
    <source>
        <dbReference type="PROSITE" id="PS50888"/>
    </source>
</evidence>
<gene>
    <name evidence="5" type="ORF">EWM64_g404</name>
</gene>
<feature type="compositionally biased region" description="Pro residues" evidence="3">
    <location>
        <begin position="553"/>
        <end position="570"/>
    </location>
</feature>
<dbReference type="Pfam" id="PF00010">
    <property type="entry name" value="HLH"/>
    <property type="match status" value="1"/>
</dbReference>
<evidence type="ECO:0000313" key="6">
    <source>
        <dbReference type="Proteomes" id="UP000298061"/>
    </source>
</evidence>
<dbReference type="SMART" id="SM00353">
    <property type="entry name" value="HLH"/>
    <property type="match status" value="1"/>
</dbReference>
<feature type="compositionally biased region" description="Low complexity" evidence="3">
    <location>
        <begin position="598"/>
        <end position="616"/>
    </location>
</feature>
<name>A0A4Z0A984_9AGAM</name>
<protein>
    <recommendedName>
        <fullName evidence="4">BHLH domain-containing protein</fullName>
    </recommendedName>
</protein>
<evidence type="ECO:0000256" key="2">
    <source>
        <dbReference type="ARBA" id="ARBA00023242"/>
    </source>
</evidence>
<dbReference type="InterPro" id="IPR011598">
    <property type="entry name" value="bHLH_dom"/>
</dbReference>
<feature type="region of interest" description="Disordered" evidence="3">
    <location>
        <begin position="544"/>
        <end position="616"/>
    </location>
</feature>
<feature type="region of interest" description="Disordered" evidence="3">
    <location>
        <begin position="308"/>
        <end position="465"/>
    </location>
</feature>
<comment type="caution">
    <text evidence="5">The sequence shown here is derived from an EMBL/GenBank/DDBJ whole genome shotgun (WGS) entry which is preliminary data.</text>
</comment>
<feature type="compositionally biased region" description="Polar residues" evidence="3">
    <location>
        <begin position="182"/>
        <end position="215"/>
    </location>
</feature>
<dbReference type="EMBL" id="SFCI01000019">
    <property type="protein sequence ID" value="TFY83612.1"/>
    <property type="molecule type" value="Genomic_DNA"/>
</dbReference>
<keyword evidence="2" id="KW-0539">Nucleus</keyword>
<dbReference type="GO" id="GO:0090575">
    <property type="term" value="C:RNA polymerase II transcription regulator complex"/>
    <property type="evidence" value="ECO:0007669"/>
    <property type="project" value="TreeGrafter"/>
</dbReference>
<dbReference type="STRING" id="135208.A0A4Z0A984"/>
<feature type="compositionally biased region" description="Low complexity" evidence="3">
    <location>
        <begin position="331"/>
        <end position="345"/>
    </location>
</feature>
<keyword evidence="6" id="KW-1185">Reference proteome</keyword>
<dbReference type="PROSITE" id="PS50888">
    <property type="entry name" value="BHLH"/>
    <property type="match status" value="1"/>
</dbReference>
<feature type="compositionally biased region" description="Low complexity" evidence="3">
    <location>
        <begin position="404"/>
        <end position="440"/>
    </location>
</feature>